<accession>A0A433LG02</accession>
<evidence type="ECO:0000313" key="2">
    <source>
        <dbReference type="Proteomes" id="UP000286912"/>
    </source>
</evidence>
<protein>
    <recommendedName>
        <fullName evidence="3">NlpC/P60 domain-containing protein</fullName>
    </recommendedName>
</protein>
<dbReference type="Proteomes" id="UP000286912">
    <property type="component" value="Unassembled WGS sequence"/>
</dbReference>
<name>A0A433LG02_9GAMM</name>
<dbReference type="Gene3D" id="3.90.1720.10">
    <property type="entry name" value="endopeptidase domain like (from Nostoc punctiforme)"/>
    <property type="match status" value="1"/>
</dbReference>
<gene>
    <name evidence="1" type="ORF">ELY37_02735</name>
</gene>
<organism evidence="1 2">
    <name type="scientific">Vreelandella populi</name>
    <dbReference type="NCBI Taxonomy" id="2498858"/>
    <lineage>
        <taxon>Bacteria</taxon>
        <taxon>Pseudomonadati</taxon>
        <taxon>Pseudomonadota</taxon>
        <taxon>Gammaproteobacteria</taxon>
        <taxon>Oceanospirillales</taxon>
        <taxon>Halomonadaceae</taxon>
        <taxon>Vreelandella</taxon>
    </lineage>
</organism>
<dbReference type="AlphaFoldDB" id="A0A433LG02"/>
<proteinExistence type="predicted"/>
<dbReference type="RefSeq" id="WP_126981447.1">
    <property type="nucleotide sequence ID" value="NZ_RZHD01000003.1"/>
</dbReference>
<evidence type="ECO:0008006" key="3">
    <source>
        <dbReference type="Google" id="ProtNLM"/>
    </source>
</evidence>
<dbReference type="EMBL" id="RZHD01000003">
    <property type="protein sequence ID" value="RUR48783.1"/>
    <property type="molecule type" value="Genomic_DNA"/>
</dbReference>
<evidence type="ECO:0000313" key="1">
    <source>
        <dbReference type="EMBL" id="RUR48783.1"/>
    </source>
</evidence>
<sequence>MLDQYRSARYQDGGRGELVGGVRLFDCYGLVRAVRPEQYGLPTMPELASVCPNDPRQVHRASSDAVHGLSSCSAQPGAMALCWTGNLALHCGVVVPANGRLGVLECHHTAGIRWQPLRTFCNEYTAVEYYT</sequence>
<keyword evidence="2" id="KW-1185">Reference proteome</keyword>
<dbReference type="OrthoDB" id="9182016at2"/>
<comment type="caution">
    <text evidence="1">The sequence shown here is derived from an EMBL/GenBank/DDBJ whole genome shotgun (WGS) entry which is preliminary data.</text>
</comment>
<reference evidence="1 2" key="1">
    <citation type="submission" date="2018-12" db="EMBL/GenBank/DDBJ databases">
        <title>three novel Halomonas strain isolated from plants.</title>
        <authorList>
            <person name="Sun C."/>
        </authorList>
    </citation>
    <scope>NUCLEOTIDE SEQUENCE [LARGE SCALE GENOMIC DNA]</scope>
    <source>
        <strain evidence="1 2">RC</strain>
    </source>
</reference>